<evidence type="ECO:0000259" key="2">
    <source>
        <dbReference type="SMART" id="SM00822"/>
    </source>
</evidence>
<dbReference type="InterPro" id="IPR057326">
    <property type="entry name" value="KR_dom"/>
</dbReference>
<reference evidence="3" key="1">
    <citation type="submission" date="2023-07" db="EMBL/GenBank/DDBJ databases">
        <title>Bacterial whole genome sequence for Sphingobium sp. HBC34.</title>
        <authorList>
            <person name="Le V."/>
            <person name="Ko S.-R."/>
            <person name="Ahn C.-Y."/>
            <person name="Oh H.-M."/>
        </authorList>
    </citation>
    <scope>NUCLEOTIDE SEQUENCE</scope>
    <source>
        <strain evidence="3">HBC34</strain>
    </source>
</reference>
<dbReference type="InterPro" id="IPR002347">
    <property type="entry name" value="SDR_fam"/>
</dbReference>
<dbReference type="PANTHER" id="PTHR42879">
    <property type="entry name" value="3-OXOACYL-(ACYL-CARRIER-PROTEIN) REDUCTASE"/>
    <property type="match status" value="1"/>
</dbReference>
<name>A0ABT8ZPB8_9SPHN</name>
<dbReference type="EMBL" id="JAUQOM010000008">
    <property type="protein sequence ID" value="MDO7836372.1"/>
    <property type="molecule type" value="Genomic_DNA"/>
</dbReference>
<dbReference type="SMART" id="SM00822">
    <property type="entry name" value="PKS_KR"/>
    <property type="match status" value="1"/>
</dbReference>
<dbReference type="PANTHER" id="PTHR42879:SF2">
    <property type="entry name" value="3-OXOACYL-[ACYL-CARRIER-PROTEIN] REDUCTASE FABG"/>
    <property type="match status" value="1"/>
</dbReference>
<dbReference type="SUPFAM" id="SSF51735">
    <property type="entry name" value="NAD(P)-binding Rossmann-fold domains"/>
    <property type="match status" value="1"/>
</dbReference>
<dbReference type="InterPro" id="IPR050259">
    <property type="entry name" value="SDR"/>
</dbReference>
<evidence type="ECO:0000256" key="1">
    <source>
        <dbReference type="ARBA" id="ARBA00006484"/>
    </source>
</evidence>
<accession>A0ABT8ZPB8</accession>
<dbReference type="InterPro" id="IPR020904">
    <property type="entry name" value="Sc_DH/Rdtase_CS"/>
</dbReference>
<evidence type="ECO:0000313" key="3">
    <source>
        <dbReference type="EMBL" id="MDO7836372.1"/>
    </source>
</evidence>
<comment type="caution">
    <text evidence="3">The sequence shown here is derived from an EMBL/GenBank/DDBJ whole genome shotgun (WGS) entry which is preliminary data.</text>
</comment>
<comment type="similarity">
    <text evidence="1">Belongs to the short-chain dehydrogenases/reductases (SDR) family.</text>
</comment>
<evidence type="ECO:0000313" key="4">
    <source>
        <dbReference type="Proteomes" id="UP001176471"/>
    </source>
</evidence>
<organism evidence="3 4">
    <name type="scientific">Sphingobium cyanobacteriorum</name>
    <dbReference type="NCBI Taxonomy" id="3063954"/>
    <lineage>
        <taxon>Bacteria</taxon>
        <taxon>Pseudomonadati</taxon>
        <taxon>Pseudomonadota</taxon>
        <taxon>Alphaproteobacteria</taxon>
        <taxon>Sphingomonadales</taxon>
        <taxon>Sphingomonadaceae</taxon>
        <taxon>Sphingobium</taxon>
    </lineage>
</organism>
<feature type="domain" description="Ketoreductase" evidence="2">
    <location>
        <begin position="8"/>
        <end position="182"/>
    </location>
</feature>
<dbReference type="PROSITE" id="PS00061">
    <property type="entry name" value="ADH_SHORT"/>
    <property type="match status" value="1"/>
</dbReference>
<sequence>MDLRIAGQRALVTGAGRGLGRGIAKALAREGAHVIALDRDGDLAASAVADIVAAGGSAEPMALDITDSAVVNAALGGIAPVEMLVNCAGFSRDAPIADMTDDAWLSVLDVCLNGAFYVTRALVPAMKAARYGRIVNISSRAREGDNNKANYAAAKAGLVGLTQALALELGKSGITCNAIAPGFCDGERPRSLPHYATLKERALALTPMDRLGEEADIADAALYFCARQSGYVTGEVLTVAGGRWR</sequence>
<dbReference type="Pfam" id="PF13561">
    <property type="entry name" value="adh_short_C2"/>
    <property type="match status" value="1"/>
</dbReference>
<proteinExistence type="inferred from homology"/>
<protein>
    <submittedName>
        <fullName evidence="3">SDR family NAD(P)-dependent oxidoreductase</fullName>
    </submittedName>
</protein>
<dbReference type="Proteomes" id="UP001176471">
    <property type="component" value="Unassembled WGS sequence"/>
</dbReference>
<gene>
    <name evidence="3" type="ORF">Q4610_15080</name>
</gene>
<dbReference type="InterPro" id="IPR036291">
    <property type="entry name" value="NAD(P)-bd_dom_sf"/>
</dbReference>
<dbReference type="PRINTS" id="PR00081">
    <property type="entry name" value="GDHRDH"/>
</dbReference>
<dbReference type="RefSeq" id="WP_304536793.1">
    <property type="nucleotide sequence ID" value="NZ_JAUQOM010000008.1"/>
</dbReference>
<dbReference type="Gene3D" id="3.40.50.720">
    <property type="entry name" value="NAD(P)-binding Rossmann-like Domain"/>
    <property type="match status" value="1"/>
</dbReference>
<keyword evidence="4" id="KW-1185">Reference proteome</keyword>
<dbReference type="PRINTS" id="PR00080">
    <property type="entry name" value="SDRFAMILY"/>
</dbReference>